<sequence>MNDDEEDFSENAISTNPVNPYACPCPPLFTPPCPPPTIPKLPPCLMMTTLPPCSTLYQRQKRGVRLISDSKKQLCNNQQIRKIILKNIGQSMSESKALIHAELKRVFGGNFVVICSNASISFIADSSTYCVDGGLSFHCYVFEA</sequence>
<dbReference type="Proteomes" id="UP000274131">
    <property type="component" value="Unassembled WGS sequence"/>
</dbReference>
<evidence type="ECO:0000259" key="1">
    <source>
        <dbReference type="Pfam" id="PF04155"/>
    </source>
</evidence>
<evidence type="ECO:0000313" key="4">
    <source>
        <dbReference type="WBParaSite" id="EVEC_0001248201-mRNA-1"/>
    </source>
</evidence>
<evidence type="ECO:0000313" key="3">
    <source>
        <dbReference type="Proteomes" id="UP000274131"/>
    </source>
</evidence>
<dbReference type="WBParaSite" id="EVEC_0001248201-mRNA-1">
    <property type="protein sequence ID" value="EVEC_0001248201-mRNA-1"/>
    <property type="gene ID" value="EVEC_0001248201"/>
</dbReference>
<dbReference type="STRING" id="51028.A0A0N4VND2"/>
<organism evidence="4">
    <name type="scientific">Enterobius vermicularis</name>
    <name type="common">Human pinworm</name>
    <dbReference type="NCBI Taxonomy" id="51028"/>
    <lineage>
        <taxon>Eukaryota</taxon>
        <taxon>Metazoa</taxon>
        <taxon>Ecdysozoa</taxon>
        <taxon>Nematoda</taxon>
        <taxon>Chromadorea</taxon>
        <taxon>Rhabditida</taxon>
        <taxon>Spirurina</taxon>
        <taxon>Oxyuridomorpha</taxon>
        <taxon>Oxyuroidea</taxon>
        <taxon>Oxyuridae</taxon>
        <taxon>Enterobius</taxon>
    </lineage>
</organism>
<dbReference type="Pfam" id="PF04155">
    <property type="entry name" value="Ground-like"/>
    <property type="match status" value="1"/>
</dbReference>
<reference evidence="4" key="1">
    <citation type="submission" date="2017-02" db="UniProtKB">
        <authorList>
            <consortium name="WormBaseParasite"/>
        </authorList>
    </citation>
    <scope>IDENTIFICATION</scope>
</reference>
<dbReference type="InterPro" id="IPR007284">
    <property type="entry name" value="Ground-like_dom"/>
</dbReference>
<reference evidence="2 3" key="2">
    <citation type="submission" date="2018-10" db="EMBL/GenBank/DDBJ databases">
        <authorList>
            <consortium name="Pathogen Informatics"/>
        </authorList>
    </citation>
    <scope>NUCLEOTIDE SEQUENCE [LARGE SCALE GENOMIC DNA]</scope>
</reference>
<evidence type="ECO:0000313" key="2">
    <source>
        <dbReference type="EMBL" id="VDD96927.1"/>
    </source>
</evidence>
<feature type="domain" description="Ground-like" evidence="1">
    <location>
        <begin position="74"/>
        <end position="142"/>
    </location>
</feature>
<name>A0A0N4VND2_ENTVE</name>
<dbReference type="EMBL" id="UXUI01012487">
    <property type="protein sequence ID" value="VDD96927.1"/>
    <property type="molecule type" value="Genomic_DNA"/>
</dbReference>
<proteinExistence type="predicted"/>
<gene>
    <name evidence="2" type="ORF">EVEC_LOCUS11678</name>
</gene>
<protein>
    <submittedName>
        <fullName evidence="4">Ground-like domain-containing protein</fullName>
    </submittedName>
</protein>
<dbReference type="AlphaFoldDB" id="A0A0N4VND2"/>
<accession>A0A0N4VND2</accession>
<dbReference type="OrthoDB" id="5843663at2759"/>
<keyword evidence="3" id="KW-1185">Reference proteome</keyword>